<gene>
    <name evidence="6" type="ORF">WOB96_00860</name>
</gene>
<feature type="transmembrane region" description="Helical" evidence="5">
    <location>
        <begin position="106"/>
        <end position="126"/>
    </location>
</feature>
<evidence type="ECO:0000256" key="4">
    <source>
        <dbReference type="ARBA" id="ARBA00023136"/>
    </source>
</evidence>
<evidence type="ECO:0000256" key="2">
    <source>
        <dbReference type="ARBA" id="ARBA00022692"/>
    </source>
</evidence>
<evidence type="ECO:0000313" key="6">
    <source>
        <dbReference type="EMBL" id="MEK8088303.1"/>
    </source>
</evidence>
<feature type="transmembrane region" description="Helical" evidence="5">
    <location>
        <begin position="31"/>
        <end position="48"/>
    </location>
</feature>
<evidence type="ECO:0000256" key="5">
    <source>
        <dbReference type="SAM" id="Phobius"/>
    </source>
</evidence>
<dbReference type="Pfam" id="PF02674">
    <property type="entry name" value="Colicin_V"/>
    <property type="match status" value="1"/>
</dbReference>
<reference evidence="6 7" key="1">
    <citation type="submission" date="2024-04" db="EMBL/GenBank/DDBJ databases">
        <authorList>
            <person name="Abashina T."/>
            <person name="Shaikin A."/>
        </authorList>
    </citation>
    <scope>NUCLEOTIDE SEQUENCE [LARGE SCALE GENOMIC DNA]</scope>
    <source>
        <strain evidence="6 7">AAFK</strain>
    </source>
</reference>
<sequence length="169" mass="18663">MVWFDYLLLGILLLSTLVGLLRGFVREVFSLLLWAVGLYVAFHFATPAGELLAPFFSSPFLRVVGGFLLLFLLTVFVGNLFAMLLQHLLNKAGLSVVDRGLGGGFGLLRALLVSGALVLLIQASSLTRSDWYRHSLTIPWFTPVAHTLYNHLPESLSKVLRPKPEVESP</sequence>
<evidence type="ECO:0000256" key="1">
    <source>
        <dbReference type="ARBA" id="ARBA00004141"/>
    </source>
</evidence>
<dbReference type="InterPro" id="IPR003825">
    <property type="entry name" value="Colicin-V_CvpA"/>
</dbReference>
<organism evidence="6 7">
    <name type="scientific">Thermithiobacillus plumbiphilus</name>
    <dbReference type="NCBI Taxonomy" id="1729899"/>
    <lineage>
        <taxon>Bacteria</taxon>
        <taxon>Pseudomonadati</taxon>
        <taxon>Pseudomonadota</taxon>
        <taxon>Acidithiobacillia</taxon>
        <taxon>Acidithiobacillales</taxon>
        <taxon>Thermithiobacillaceae</taxon>
        <taxon>Thermithiobacillus</taxon>
    </lineage>
</organism>
<keyword evidence="7" id="KW-1185">Reference proteome</keyword>
<keyword evidence="3 5" id="KW-1133">Transmembrane helix</keyword>
<accession>A0ABU9D735</accession>
<dbReference type="InterPro" id="IPR052719">
    <property type="entry name" value="CvpA-like"/>
</dbReference>
<comment type="caution">
    <text evidence="6">The sequence shown here is derived from an EMBL/GenBank/DDBJ whole genome shotgun (WGS) entry which is preliminary data.</text>
</comment>
<name>A0ABU9D735_9PROT</name>
<evidence type="ECO:0000256" key="3">
    <source>
        <dbReference type="ARBA" id="ARBA00022989"/>
    </source>
</evidence>
<keyword evidence="2 5" id="KW-0812">Transmembrane</keyword>
<comment type="subcellular location">
    <subcellularLocation>
        <location evidence="1">Membrane</location>
        <topology evidence="1">Multi-pass membrane protein</topology>
    </subcellularLocation>
</comment>
<dbReference type="PANTHER" id="PTHR36926:SF1">
    <property type="entry name" value="COLICIN V PRODUCTION PROTEIN"/>
    <property type="match status" value="1"/>
</dbReference>
<protein>
    <submittedName>
        <fullName evidence="6">CvpA family protein</fullName>
    </submittedName>
</protein>
<dbReference type="PANTHER" id="PTHR36926">
    <property type="entry name" value="COLICIN V PRODUCTION PROTEIN"/>
    <property type="match status" value="1"/>
</dbReference>
<evidence type="ECO:0000313" key="7">
    <source>
        <dbReference type="Proteomes" id="UP001446205"/>
    </source>
</evidence>
<proteinExistence type="predicted"/>
<feature type="transmembrane region" description="Helical" evidence="5">
    <location>
        <begin position="6"/>
        <end position="24"/>
    </location>
</feature>
<dbReference type="Proteomes" id="UP001446205">
    <property type="component" value="Unassembled WGS sequence"/>
</dbReference>
<feature type="transmembrane region" description="Helical" evidence="5">
    <location>
        <begin position="60"/>
        <end position="85"/>
    </location>
</feature>
<keyword evidence="4 5" id="KW-0472">Membrane</keyword>
<dbReference type="EMBL" id="JBBPCO010000001">
    <property type="protein sequence ID" value="MEK8088303.1"/>
    <property type="molecule type" value="Genomic_DNA"/>
</dbReference>
<dbReference type="RefSeq" id="WP_341369369.1">
    <property type="nucleotide sequence ID" value="NZ_JBBPCO010000001.1"/>
</dbReference>